<dbReference type="AlphaFoldDB" id="A0A2P5ICQ5"/>
<feature type="region of interest" description="Disordered" evidence="1">
    <location>
        <begin position="216"/>
        <end position="330"/>
    </location>
</feature>
<accession>A0A2P5ICQ5</accession>
<dbReference type="OrthoDB" id="10249045at2759"/>
<feature type="compositionally biased region" description="Low complexity" evidence="1">
    <location>
        <begin position="906"/>
        <end position="919"/>
    </location>
</feature>
<feature type="region of interest" description="Disordered" evidence="1">
    <location>
        <begin position="858"/>
        <end position="960"/>
    </location>
</feature>
<name>A0A2P5ICQ5_DIAHE</name>
<dbReference type="GO" id="GO:0005740">
    <property type="term" value="C:mitochondrial envelope"/>
    <property type="evidence" value="ECO:0007669"/>
    <property type="project" value="TreeGrafter"/>
</dbReference>
<evidence type="ECO:0000313" key="3">
    <source>
        <dbReference type="Proteomes" id="UP000094444"/>
    </source>
</evidence>
<dbReference type="InParanoid" id="A0A2P5ICQ5"/>
<dbReference type="STRING" id="158607.A0A2P5ICQ5"/>
<feature type="compositionally biased region" description="Basic and acidic residues" evidence="1">
    <location>
        <begin position="920"/>
        <end position="938"/>
    </location>
</feature>
<gene>
    <name evidence="2" type="ORF">DHEL01_v201303</name>
</gene>
<feature type="compositionally biased region" description="Low complexity" evidence="1">
    <location>
        <begin position="147"/>
        <end position="159"/>
    </location>
</feature>
<keyword evidence="3" id="KW-1185">Reference proteome</keyword>
<evidence type="ECO:0000313" key="2">
    <source>
        <dbReference type="EMBL" id="POS80287.1"/>
    </source>
</evidence>
<dbReference type="Pfam" id="PF08634">
    <property type="entry name" value="Pet127"/>
    <property type="match status" value="1"/>
</dbReference>
<reference evidence="2" key="1">
    <citation type="submission" date="2017-09" db="EMBL/GenBank/DDBJ databases">
        <title>Polyketide synthases of a Diaporthe helianthi virulent isolate.</title>
        <authorList>
            <person name="Baroncelli R."/>
        </authorList>
    </citation>
    <scope>NUCLEOTIDE SEQUENCE [LARGE SCALE GENOMIC DNA]</scope>
    <source>
        <strain evidence="2">7/96</strain>
    </source>
</reference>
<feature type="region of interest" description="Disordered" evidence="1">
    <location>
        <begin position="1197"/>
        <end position="1267"/>
    </location>
</feature>
<dbReference type="PANTHER" id="PTHR31014">
    <property type="entry name" value="MITOCHONDRIAL TRANSLATION SYSTEM COMPONENT PET127-RELATED"/>
    <property type="match status" value="1"/>
</dbReference>
<evidence type="ECO:0000256" key="1">
    <source>
        <dbReference type="SAM" id="MobiDB-lite"/>
    </source>
</evidence>
<feature type="compositionally biased region" description="Acidic residues" evidence="1">
    <location>
        <begin position="769"/>
        <end position="778"/>
    </location>
</feature>
<feature type="compositionally biased region" description="Basic and acidic residues" evidence="1">
    <location>
        <begin position="241"/>
        <end position="256"/>
    </location>
</feature>
<protein>
    <recommendedName>
        <fullName evidence="4">Mitochondrial membrane protein Pet127</fullName>
    </recommendedName>
</protein>
<comment type="caution">
    <text evidence="2">The sequence shown here is derived from an EMBL/GenBank/DDBJ whole genome shotgun (WGS) entry which is preliminary data.</text>
</comment>
<proteinExistence type="predicted"/>
<feature type="compositionally biased region" description="Polar residues" evidence="1">
    <location>
        <begin position="264"/>
        <end position="275"/>
    </location>
</feature>
<feature type="compositionally biased region" description="Acidic residues" evidence="1">
    <location>
        <begin position="786"/>
        <end position="797"/>
    </location>
</feature>
<dbReference type="PANTHER" id="PTHR31014:SF0">
    <property type="entry name" value="MITOCHONDRIAL TRANSLATION SYSTEM COMPONENT PET127-RELATED"/>
    <property type="match status" value="1"/>
</dbReference>
<dbReference type="EMBL" id="MAVT02000059">
    <property type="protein sequence ID" value="POS80287.1"/>
    <property type="molecule type" value="Genomic_DNA"/>
</dbReference>
<feature type="compositionally biased region" description="Basic and acidic residues" evidence="1">
    <location>
        <begin position="59"/>
        <end position="99"/>
    </location>
</feature>
<feature type="region of interest" description="Disordered" evidence="1">
    <location>
        <begin position="147"/>
        <end position="201"/>
    </location>
</feature>
<feature type="region of interest" description="Disordered" evidence="1">
    <location>
        <begin position="753"/>
        <end position="797"/>
    </location>
</feature>
<dbReference type="InterPro" id="IPR013943">
    <property type="entry name" value="Pet127"/>
</dbReference>
<dbReference type="GO" id="GO:0000964">
    <property type="term" value="P:mitochondrial RNA 5'-end processing"/>
    <property type="evidence" value="ECO:0007669"/>
    <property type="project" value="TreeGrafter"/>
</dbReference>
<feature type="compositionally biased region" description="Basic and acidic residues" evidence="1">
    <location>
        <begin position="165"/>
        <end position="180"/>
    </location>
</feature>
<evidence type="ECO:0008006" key="4">
    <source>
        <dbReference type="Google" id="ProtNLM"/>
    </source>
</evidence>
<feature type="compositionally biased region" description="Basic and acidic residues" evidence="1">
    <location>
        <begin position="981"/>
        <end position="990"/>
    </location>
</feature>
<feature type="compositionally biased region" description="Polar residues" evidence="1">
    <location>
        <begin position="310"/>
        <end position="322"/>
    </location>
</feature>
<dbReference type="Proteomes" id="UP000094444">
    <property type="component" value="Unassembled WGS sequence"/>
</dbReference>
<feature type="compositionally biased region" description="Low complexity" evidence="1">
    <location>
        <begin position="939"/>
        <end position="952"/>
    </location>
</feature>
<feature type="region of interest" description="Disordered" evidence="1">
    <location>
        <begin position="1004"/>
        <end position="1048"/>
    </location>
</feature>
<feature type="compositionally biased region" description="Basic and acidic residues" evidence="1">
    <location>
        <begin position="874"/>
        <end position="905"/>
    </location>
</feature>
<feature type="region of interest" description="Disordered" evidence="1">
    <location>
        <begin position="971"/>
        <end position="990"/>
    </location>
</feature>
<feature type="region of interest" description="Disordered" evidence="1">
    <location>
        <begin position="45"/>
        <end position="128"/>
    </location>
</feature>
<feature type="compositionally biased region" description="Basic and acidic residues" evidence="1">
    <location>
        <begin position="1208"/>
        <end position="1224"/>
    </location>
</feature>
<organism evidence="2 3">
    <name type="scientific">Diaporthe helianthi</name>
    <dbReference type="NCBI Taxonomy" id="158607"/>
    <lineage>
        <taxon>Eukaryota</taxon>
        <taxon>Fungi</taxon>
        <taxon>Dikarya</taxon>
        <taxon>Ascomycota</taxon>
        <taxon>Pezizomycotina</taxon>
        <taxon>Sordariomycetes</taxon>
        <taxon>Sordariomycetidae</taxon>
        <taxon>Diaporthales</taxon>
        <taxon>Diaporthaceae</taxon>
        <taxon>Diaporthe</taxon>
    </lineage>
</organism>
<sequence length="1267" mass="140619">MLPWSLRGTRGVHARNVCSSCCRPVARSTVANGRGSPLTRTYATFRNKKAAAPPVESSEDAKSPDDKDDIDPAKTSLKDLLEPPEVPKNKAKEENEKPAPRKKKAAPSSTKASKGPNAPVLDQSDASDETVRLWKETLDILKSLQAAQGAAVGAPAGQATSNGDSGKKNDGKQDGEDTKRSLKSQFPPLKSAQSTKTKERQAKLLEGTLDILKSVLATKADERNKSSKTGKAAKTPGPTVKPERKQAANKGAKEGAKVPPGNSPQPSEASVSQAFATLLQKEEARKAPAQEGNAQEGNPKEGKTEKASLASPSPSRNGTAKKTGSVGWGLSKTERHIKKVTTRNVGLKPVHVDTAPVPCVEYGLDRVLFNEGVYVLQDPRTRVFNFDPYLATIMPVDEFDFDALKQYVTSSKDTTLIGVAKKHNKKFTGSTSSMTSTLAHFHYLLSSWRPINPERISKGYEPDSANFGAILRAPAATFLHYKDGTYAIDADKEHDTDTILSMLGKSMEKLLTAPKEEFEKYRRSNSHQLTEEERNADESYHYTTFGDFMMRSQLDAYDPRLPGTGVFDLKTRAVVTIRMDARNHEKGNGYELRQRQGQWESFEREYYDMIRLAFLKYSLQVRMGRMDGIFVAYHNTQRIFGFQYIPLEEMDLSLHGTADLTTGNREFMASLELWEEMLKKATERFPEKSLRVHVETRTSQVVPFMYFFAEPVSDDEIQAIQEKNKEEDERFQERVLGIKPKVEAIAEAARAELDEAEEAAPVDTRAAEDEAESTEEAVEEAKSLEEDAQEIDEEDSADVWEDMMDVVEQTMESDAQGISAIRDAIEDALQQSGLLHARSPEEADQYVEALLKAIVDVDAEKAKSEDDAVDEVTGSDRETSEEQQHAQDVRHTEETGTVKSADSKPSRFSFFSSWFGSSSKDTDTTAEKEEPTPEKESTPEATATEAEGVESSATDEKSDESLKDLLIKLTTRIGSSSDAQKATEELSEDQAKLRKFESILLDMMPKTQQMGTEAAAQTKAPSSGDENEETPEDTPAAGGGGGENEPTAKPVLGLVLTIRNKVNGKYVQRPEKLVSGEKWDVEYMIEELPAGRVQDLYQSVKRRRHSAHFKDPRRDIFNSAFDGLLRHYTKAGKKFRKQETEITRDLPVHVLGQDPVSLVRERAMKRTLKPEEKMPLGLVDPLVPWPHNRARHLEAFRAKKSASNRHLSLKDDGPETTPEEKKTSEVGGDAAAEVTEKGTSSFREWRSKDQQTQDTGEEPEQEKKKDA</sequence>